<feature type="compositionally biased region" description="Polar residues" evidence="3">
    <location>
        <begin position="113"/>
        <end position="126"/>
    </location>
</feature>
<evidence type="ECO:0000313" key="5">
    <source>
        <dbReference type="EMBL" id="KAJ8655372.1"/>
    </source>
</evidence>
<feature type="coiled-coil region" evidence="2">
    <location>
        <begin position="491"/>
        <end position="630"/>
    </location>
</feature>
<evidence type="ECO:0000256" key="3">
    <source>
        <dbReference type="SAM" id="MobiDB-lite"/>
    </source>
</evidence>
<reference evidence="5 6" key="1">
    <citation type="submission" date="2023-03" db="EMBL/GenBank/DDBJ databases">
        <title>Genome sequence of Lichtheimia ornata CBS 291.66.</title>
        <authorList>
            <person name="Mohabir J.T."/>
            <person name="Shea T.P."/>
            <person name="Kurbessoian T."/>
            <person name="Berby B."/>
            <person name="Fontaine J."/>
            <person name="Livny J."/>
            <person name="Gnirke A."/>
            <person name="Stajich J.E."/>
            <person name="Cuomo C.A."/>
        </authorList>
    </citation>
    <scope>NUCLEOTIDE SEQUENCE [LARGE SCALE GENOMIC DNA]</scope>
    <source>
        <strain evidence="5">CBS 291.66</strain>
    </source>
</reference>
<dbReference type="EMBL" id="JARTCD010000049">
    <property type="protein sequence ID" value="KAJ8655372.1"/>
    <property type="molecule type" value="Genomic_DNA"/>
</dbReference>
<evidence type="ECO:0000256" key="2">
    <source>
        <dbReference type="SAM" id="Coils"/>
    </source>
</evidence>
<keyword evidence="4" id="KW-0472">Membrane</keyword>
<evidence type="ECO:0000313" key="6">
    <source>
        <dbReference type="Proteomes" id="UP001234581"/>
    </source>
</evidence>
<comment type="caution">
    <text evidence="5">The sequence shown here is derived from an EMBL/GenBank/DDBJ whole genome shotgun (WGS) entry which is preliminary data.</text>
</comment>
<sequence>MLKSSTPTSATNNMDYIDSYDNTQTHHRETLTLASLLSIDVESVPKLASVTEWLDLMCRSERRTGISLLTDDQKESIRQFDTELVDETLHLNVAEFLQLIQRLAQCGPDDYMSSETSSVMQPFNSPATPPPNGGEYRPSYLEPPTATAAATNPTRSRSLTPRQQQQQASSSASPRPQASSSLDHRQRTTHLLNQVQQRLQRSDRHRDEHDNDSHHDDDDQDAGRVSPSTNHPSVSEVSSLDEFNDHIRPKHHPIVTFQGTKGKSKQDDYFMYNYESDTRPTTSLSRHQGDERRWQEAERRLESLTKSYDERMGQMEVELGNMRHETLMYKATIRDYQASDKENKTRIEELEKAIESATLKGNTQRQTIDDLESELKLYTDQTEELKERLSTKEKELSHHVKKYEQLRSDMEELERAQEELTQLRTELSRQYHEVEEQRTRSKNLEAENENLKENIDLLKTELDESRPTGDLYGLKPLQTLDAELAGTIPVNGTMQDKLEKLANERDEYKAQASEERNHANELYQQVDSLAQERDEYKREAFAAIEEAGKASQKYKHLQDENQRLKEQMVQLQEKRRSMRNKVVPASDAGSQCDLVPSKPYQTIRRLSTQLQEQEDTIKRLIETTQEQALEVERSKRVNWMAIFLALLLGILSVVILEAVVDWLLIPSTLGIEDTDFYSQYPVYEPQAAGIRKWMVAMLDFGDDMSILIQ</sequence>
<dbReference type="Proteomes" id="UP001234581">
    <property type="component" value="Unassembled WGS sequence"/>
</dbReference>
<dbReference type="RefSeq" id="XP_058340285.1">
    <property type="nucleotide sequence ID" value="XM_058488865.1"/>
</dbReference>
<keyword evidence="4" id="KW-0812">Transmembrane</keyword>
<feature type="compositionally biased region" description="Low complexity" evidence="3">
    <location>
        <begin position="143"/>
        <end position="181"/>
    </location>
</feature>
<organism evidence="5 6">
    <name type="scientific">Lichtheimia ornata</name>
    <dbReference type="NCBI Taxonomy" id="688661"/>
    <lineage>
        <taxon>Eukaryota</taxon>
        <taxon>Fungi</taxon>
        <taxon>Fungi incertae sedis</taxon>
        <taxon>Mucoromycota</taxon>
        <taxon>Mucoromycotina</taxon>
        <taxon>Mucoromycetes</taxon>
        <taxon>Mucorales</taxon>
        <taxon>Lichtheimiaceae</taxon>
        <taxon>Lichtheimia</taxon>
    </lineage>
</organism>
<feature type="compositionally biased region" description="Polar residues" evidence="3">
    <location>
        <begin position="226"/>
        <end position="237"/>
    </location>
</feature>
<keyword evidence="6" id="KW-1185">Reference proteome</keyword>
<evidence type="ECO:0000256" key="4">
    <source>
        <dbReference type="SAM" id="Phobius"/>
    </source>
</evidence>
<gene>
    <name evidence="5" type="ORF">O0I10_008864</name>
</gene>
<keyword evidence="4" id="KW-1133">Transmembrane helix</keyword>
<evidence type="ECO:0000256" key="1">
    <source>
        <dbReference type="ARBA" id="ARBA00023054"/>
    </source>
</evidence>
<feature type="coiled-coil region" evidence="2">
    <location>
        <begin position="368"/>
        <end position="461"/>
    </location>
</feature>
<accession>A0AAD7XZ48</accession>
<feature type="transmembrane region" description="Helical" evidence="4">
    <location>
        <begin position="639"/>
        <end position="660"/>
    </location>
</feature>
<dbReference type="GeneID" id="83216271"/>
<keyword evidence="1 2" id="KW-0175">Coiled coil</keyword>
<name>A0AAD7XZ48_9FUNG</name>
<proteinExistence type="predicted"/>
<dbReference type="AlphaFoldDB" id="A0AAD7XZ48"/>
<dbReference type="PANTHER" id="PTHR32083">
    <property type="entry name" value="CILIA AND FLAGELLA-ASSOCIATED PROTEIN 58-RELATED"/>
    <property type="match status" value="1"/>
</dbReference>
<feature type="compositionally biased region" description="Basic and acidic residues" evidence="3">
    <location>
        <begin position="200"/>
        <end position="217"/>
    </location>
</feature>
<feature type="compositionally biased region" description="Polar residues" evidence="3">
    <location>
        <begin position="189"/>
        <end position="199"/>
    </location>
</feature>
<protein>
    <submittedName>
        <fullName evidence="5">Uncharacterized protein</fullName>
    </submittedName>
</protein>
<feature type="region of interest" description="Disordered" evidence="3">
    <location>
        <begin position="112"/>
        <end position="237"/>
    </location>
</feature>